<gene>
    <name evidence="4" type="ORF">DBV05_g2346</name>
</gene>
<evidence type="ECO:0000256" key="2">
    <source>
        <dbReference type="SAM" id="Phobius"/>
    </source>
</evidence>
<feature type="compositionally biased region" description="Low complexity" evidence="1">
    <location>
        <begin position="171"/>
        <end position="188"/>
    </location>
</feature>
<dbReference type="Proteomes" id="UP000325902">
    <property type="component" value="Unassembled WGS sequence"/>
</dbReference>
<dbReference type="CDD" id="cd12087">
    <property type="entry name" value="TM_EGFR-like"/>
    <property type="match status" value="1"/>
</dbReference>
<keyword evidence="3" id="KW-0732">Signal</keyword>
<dbReference type="EMBL" id="VCHE01000009">
    <property type="protein sequence ID" value="KAB2578904.1"/>
    <property type="molecule type" value="Genomic_DNA"/>
</dbReference>
<keyword evidence="2" id="KW-0472">Membrane</keyword>
<feature type="signal peptide" evidence="3">
    <location>
        <begin position="1"/>
        <end position="29"/>
    </location>
</feature>
<reference evidence="4 5" key="1">
    <citation type="journal article" date="2019" name="Sci. Rep.">
        <title>A multi-omics analysis of the grapevine pathogen Lasiodiplodia theobromae reveals that temperature affects the expression of virulence- and pathogenicity-related genes.</title>
        <authorList>
            <person name="Felix C."/>
            <person name="Meneses R."/>
            <person name="Goncalves M.F.M."/>
            <person name="Tilleman L."/>
            <person name="Duarte A.S."/>
            <person name="Jorrin-Novo J.V."/>
            <person name="Van de Peer Y."/>
            <person name="Deforce D."/>
            <person name="Van Nieuwerburgh F."/>
            <person name="Esteves A.C."/>
            <person name="Alves A."/>
        </authorList>
    </citation>
    <scope>NUCLEOTIDE SEQUENCE [LARGE SCALE GENOMIC DNA]</scope>
    <source>
        <strain evidence="4 5">LA-SOL3</strain>
    </source>
</reference>
<name>A0A5N5DQ83_9PEZI</name>
<evidence type="ECO:0000256" key="3">
    <source>
        <dbReference type="SAM" id="SignalP"/>
    </source>
</evidence>
<keyword evidence="5" id="KW-1185">Reference proteome</keyword>
<keyword evidence="2" id="KW-1133">Transmembrane helix</keyword>
<sequence>MRSASLGSRRALPFLLLLDVILAAQSGDGHVPLCYYPDGTIATNDYACRLDTTESFCCTTNVSCLDNKICDVLSPTQYRYNRGTCTDKTWTSDACPQFCQAKSPDYGCGIIRCPDAGGKVCCDIDNKDSTATCCQDDSNLFDLVGDWDAFRVIDKSAASSTRSLVGSSSISTAVTSPGSAASTTSAQSDGEGGTGLQAGAIAGIAVGSVAGASGLGALALWAMRRKRQQKNSSATVELDGISMRHELKAEGASITPITPSPMATTASGTPLTPAALAVAVAVTVTMLTGPLAVDDDEEAASSSSLPQHPL</sequence>
<feature type="transmembrane region" description="Helical" evidence="2">
    <location>
        <begin position="200"/>
        <end position="223"/>
    </location>
</feature>
<dbReference type="OrthoDB" id="5215637at2759"/>
<organism evidence="4 5">
    <name type="scientific">Lasiodiplodia theobromae</name>
    <dbReference type="NCBI Taxonomy" id="45133"/>
    <lineage>
        <taxon>Eukaryota</taxon>
        <taxon>Fungi</taxon>
        <taxon>Dikarya</taxon>
        <taxon>Ascomycota</taxon>
        <taxon>Pezizomycotina</taxon>
        <taxon>Dothideomycetes</taxon>
        <taxon>Dothideomycetes incertae sedis</taxon>
        <taxon>Botryosphaeriales</taxon>
        <taxon>Botryosphaeriaceae</taxon>
        <taxon>Lasiodiplodia</taxon>
    </lineage>
</organism>
<evidence type="ECO:0000256" key="1">
    <source>
        <dbReference type="SAM" id="MobiDB-lite"/>
    </source>
</evidence>
<accession>A0A5N5DQ83</accession>
<proteinExistence type="predicted"/>
<feature type="chain" id="PRO_5024822190" evidence="3">
    <location>
        <begin position="30"/>
        <end position="310"/>
    </location>
</feature>
<feature type="region of interest" description="Disordered" evidence="1">
    <location>
        <begin position="170"/>
        <end position="192"/>
    </location>
</feature>
<comment type="caution">
    <text evidence="4">The sequence shown here is derived from an EMBL/GenBank/DDBJ whole genome shotgun (WGS) entry which is preliminary data.</text>
</comment>
<dbReference type="AlphaFoldDB" id="A0A5N5DQ83"/>
<protein>
    <submittedName>
        <fullName evidence="4">Uncharacterized protein</fullName>
    </submittedName>
</protein>
<keyword evidence="2" id="KW-0812">Transmembrane</keyword>
<evidence type="ECO:0000313" key="4">
    <source>
        <dbReference type="EMBL" id="KAB2578904.1"/>
    </source>
</evidence>
<evidence type="ECO:0000313" key="5">
    <source>
        <dbReference type="Proteomes" id="UP000325902"/>
    </source>
</evidence>